<dbReference type="Gene3D" id="3.30.1370.10">
    <property type="entry name" value="K Homology domain, type 1"/>
    <property type="match status" value="1"/>
</dbReference>
<evidence type="ECO:0000259" key="2">
    <source>
        <dbReference type="SMART" id="SM00322"/>
    </source>
</evidence>
<evidence type="ECO:0000313" key="3">
    <source>
        <dbReference type="EMBL" id="GMM46130.1"/>
    </source>
</evidence>
<dbReference type="InterPro" id="IPR004087">
    <property type="entry name" value="KH_dom"/>
</dbReference>
<dbReference type="Pfam" id="PF00013">
    <property type="entry name" value="KH_1"/>
    <property type="match status" value="1"/>
</dbReference>
<dbReference type="InterPro" id="IPR036612">
    <property type="entry name" value="KH_dom_type_1_sf"/>
</dbReference>
<evidence type="ECO:0000256" key="1">
    <source>
        <dbReference type="PROSITE-ProRule" id="PRU00117"/>
    </source>
</evidence>
<gene>
    <name evidence="3" type="ORF">DAPK24_027050</name>
</gene>
<protein>
    <recommendedName>
        <fullName evidence="2">K Homology domain-containing protein</fullName>
    </recommendedName>
</protein>
<feature type="domain" description="K Homology" evidence="2">
    <location>
        <begin position="45"/>
        <end position="118"/>
    </location>
</feature>
<sequence>MCLHFPQWGKFEGQEIEQGEKIEIILPAEPSSLAKKLISEREAAQSSQRFIIVPSGAVSHLIGRQGKTIEQLRRQTCAQIKIMSDNKSPEMHSMQSIRIRGQIKEVEVAQQLLEVQIAEWRSKNTV</sequence>
<evidence type="ECO:0000313" key="4">
    <source>
        <dbReference type="Proteomes" id="UP001378960"/>
    </source>
</evidence>
<comment type="caution">
    <text evidence="3">The sequence shown here is derived from an EMBL/GenBank/DDBJ whole genome shotgun (WGS) entry which is preliminary data.</text>
</comment>
<dbReference type="Proteomes" id="UP001378960">
    <property type="component" value="Unassembled WGS sequence"/>
</dbReference>
<keyword evidence="4" id="KW-1185">Reference proteome</keyword>
<accession>A0AAV5R4B3</accession>
<dbReference type="PROSITE" id="PS50084">
    <property type="entry name" value="KH_TYPE_1"/>
    <property type="match status" value="1"/>
</dbReference>
<dbReference type="SUPFAM" id="SSF54791">
    <property type="entry name" value="Eukaryotic type KH-domain (KH-domain type I)"/>
    <property type="match status" value="1"/>
</dbReference>
<organism evidence="3 4">
    <name type="scientific">Pichia kluyveri</name>
    <name type="common">Yeast</name>
    <dbReference type="NCBI Taxonomy" id="36015"/>
    <lineage>
        <taxon>Eukaryota</taxon>
        <taxon>Fungi</taxon>
        <taxon>Dikarya</taxon>
        <taxon>Ascomycota</taxon>
        <taxon>Saccharomycotina</taxon>
        <taxon>Pichiomycetes</taxon>
        <taxon>Pichiales</taxon>
        <taxon>Pichiaceae</taxon>
        <taxon>Pichia</taxon>
    </lineage>
</organism>
<keyword evidence="1" id="KW-0694">RNA-binding</keyword>
<dbReference type="EMBL" id="BTGB01000003">
    <property type="protein sequence ID" value="GMM46130.1"/>
    <property type="molecule type" value="Genomic_DNA"/>
</dbReference>
<proteinExistence type="predicted"/>
<reference evidence="3 4" key="1">
    <citation type="journal article" date="2023" name="Elife">
        <title>Identification of key yeast species and microbe-microbe interactions impacting larval growth of Drosophila in the wild.</title>
        <authorList>
            <person name="Mure A."/>
            <person name="Sugiura Y."/>
            <person name="Maeda R."/>
            <person name="Honda K."/>
            <person name="Sakurai N."/>
            <person name="Takahashi Y."/>
            <person name="Watada M."/>
            <person name="Katoh T."/>
            <person name="Gotoh A."/>
            <person name="Gotoh Y."/>
            <person name="Taniguchi I."/>
            <person name="Nakamura K."/>
            <person name="Hayashi T."/>
            <person name="Katayama T."/>
            <person name="Uemura T."/>
            <person name="Hattori Y."/>
        </authorList>
    </citation>
    <scope>NUCLEOTIDE SEQUENCE [LARGE SCALE GENOMIC DNA]</scope>
    <source>
        <strain evidence="3 4">PK-24</strain>
    </source>
</reference>
<name>A0AAV5R4B3_PICKL</name>
<dbReference type="SMART" id="SM00322">
    <property type="entry name" value="KH"/>
    <property type="match status" value="1"/>
</dbReference>
<dbReference type="InterPro" id="IPR004088">
    <property type="entry name" value="KH_dom_type_1"/>
</dbReference>
<dbReference type="GO" id="GO:0003723">
    <property type="term" value="F:RNA binding"/>
    <property type="evidence" value="ECO:0007669"/>
    <property type="project" value="UniProtKB-UniRule"/>
</dbReference>
<dbReference type="AlphaFoldDB" id="A0AAV5R4B3"/>